<accession>A0A366FH50</accession>
<dbReference type="InterPro" id="IPR014347">
    <property type="entry name" value="Tautomerase/MIF_sf"/>
</dbReference>
<dbReference type="Proteomes" id="UP000253529">
    <property type="component" value="Unassembled WGS sequence"/>
</dbReference>
<protein>
    <submittedName>
        <fullName evidence="4">4-oxalocrotonate tautomerase family enzyme</fullName>
    </submittedName>
</protein>
<dbReference type="AlphaFoldDB" id="A0A366FH50"/>
<dbReference type="InterPro" id="IPR004370">
    <property type="entry name" value="4-OT-like_dom"/>
</dbReference>
<comment type="similarity">
    <text evidence="1">Belongs to the 4-oxalocrotonate tautomerase family.</text>
</comment>
<dbReference type="OrthoDB" id="9804765at2"/>
<feature type="domain" description="4-oxalocrotonate tautomerase-like" evidence="3">
    <location>
        <begin position="2"/>
        <end position="56"/>
    </location>
</feature>
<organism evidence="4 5">
    <name type="scientific">Roseiarcus fermentans</name>
    <dbReference type="NCBI Taxonomy" id="1473586"/>
    <lineage>
        <taxon>Bacteria</taxon>
        <taxon>Pseudomonadati</taxon>
        <taxon>Pseudomonadota</taxon>
        <taxon>Alphaproteobacteria</taxon>
        <taxon>Hyphomicrobiales</taxon>
        <taxon>Roseiarcaceae</taxon>
        <taxon>Roseiarcus</taxon>
    </lineage>
</organism>
<dbReference type="RefSeq" id="WP_113889137.1">
    <property type="nucleotide sequence ID" value="NZ_QNRK01000010.1"/>
</dbReference>
<keyword evidence="5" id="KW-1185">Reference proteome</keyword>
<sequence>MPIAHINLLKGHSRAALRRVIVDVSEAMSTILEAPKDRLFVWITEHDHHLWGLAGAPADEALAHGTLAQLEVPFVQMVLMDGRPKEQFQAMIAAVTESVAAATGCDASKIRVHIARGDPEGWGIGGVPASVLRAAEIADRARRQ</sequence>
<evidence type="ECO:0000313" key="4">
    <source>
        <dbReference type="EMBL" id="RBP13988.1"/>
    </source>
</evidence>
<dbReference type="PANTHER" id="PTHR35530:SF2">
    <property type="entry name" value="BSL4019 PROTEIN"/>
    <property type="match status" value="1"/>
</dbReference>
<dbReference type="EMBL" id="QNRK01000010">
    <property type="protein sequence ID" value="RBP13988.1"/>
    <property type="molecule type" value="Genomic_DNA"/>
</dbReference>
<comment type="caution">
    <text evidence="4">The sequence shown here is derived from an EMBL/GenBank/DDBJ whole genome shotgun (WGS) entry which is preliminary data.</text>
</comment>
<dbReference type="SUPFAM" id="SSF55331">
    <property type="entry name" value="Tautomerase/MIF"/>
    <property type="match status" value="2"/>
</dbReference>
<reference evidence="4 5" key="1">
    <citation type="submission" date="2018-06" db="EMBL/GenBank/DDBJ databases">
        <title>Genomic Encyclopedia of Type Strains, Phase IV (KMG-IV): sequencing the most valuable type-strain genomes for metagenomic binning, comparative biology and taxonomic classification.</title>
        <authorList>
            <person name="Goeker M."/>
        </authorList>
    </citation>
    <scope>NUCLEOTIDE SEQUENCE [LARGE SCALE GENOMIC DNA]</scope>
    <source>
        <strain evidence="4 5">DSM 24875</strain>
    </source>
</reference>
<evidence type="ECO:0000256" key="2">
    <source>
        <dbReference type="ARBA" id="ARBA00023235"/>
    </source>
</evidence>
<keyword evidence="2" id="KW-0413">Isomerase</keyword>
<feature type="domain" description="4-oxalocrotonate tautomerase-like" evidence="3">
    <location>
        <begin position="73"/>
        <end position="128"/>
    </location>
</feature>
<evidence type="ECO:0000313" key="5">
    <source>
        <dbReference type="Proteomes" id="UP000253529"/>
    </source>
</evidence>
<dbReference type="GO" id="GO:0016853">
    <property type="term" value="F:isomerase activity"/>
    <property type="evidence" value="ECO:0007669"/>
    <property type="project" value="UniProtKB-KW"/>
</dbReference>
<dbReference type="Gene3D" id="3.30.429.10">
    <property type="entry name" value="Macrophage Migration Inhibitory Factor"/>
    <property type="match status" value="2"/>
</dbReference>
<gene>
    <name evidence="4" type="ORF">DFR50_11011</name>
</gene>
<dbReference type="Pfam" id="PF01361">
    <property type="entry name" value="Tautomerase"/>
    <property type="match status" value="2"/>
</dbReference>
<dbReference type="PANTHER" id="PTHR35530">
    <property type="entry name" value="TAUTOMERASE-RELATED"/>
    <property type="match status" value="1"/>
</dbReference>
<name>A0A366FH50_9HYPH</name>
<evidence type="ECO:0000256" key="1">
    <source>
        <dbReference type="ARBA" id="ARBA00006723"/>
    </source>
</evidence>
<evidence type="ECO:0000259" key="3">
    <source>
        <dbReference type="Pfam" id="PF01361"/>
    </source>
</evidence>
<proteinExistence type="inferred from homology"/>